<feature type="compositionally biased region" description="Basic and acidic residues" evidence="1">
    <location>
        <begin position="10"/>
        <end position="35"/>
    </location>
</feature>
<reference evidence="2 3" key="1">
    <citation type="journal article" date="2021" name="Nat. Plants">
        <title>The Taxus genome provides insights into paclitaxel biosynthesis.</title>
        <authorList>
            <person name="Xiong X."/>
            <person name="Gou J."/>
            <person name="Liao Q."/>
            <person name="Li Y."/>
            <person name="Zhou Q."/>
            <person name="Bi G."/>
            <person name="Li C."/>
            <person name="Du R."/>
            <person name="Wang X."/>
            <person name="Sun T."/>
            <person name="Guo L."/>
            <person name="Liang H."/>
            <person name="Lu P."/>
            <person name="Wu Y."/>
            <person name="Zhang Z."/>
            <person name="Ro D.K."/>
            <person name="Shang Y."/>
            <person name="Huang S."/>
            <person name="Yan J."/>
        </authorList>
    </citation>
    <scope>NUCLEOTIDE SEQUENCE [LARGE SCALE GENOMIC DNA]</scope>
    <source>
        <strain evidence="2">Ta-2019</strain>
    </source>
</reference>
<dbReference type="EMBL" id="JAHRHJ020000004">
    <property type="protein sequence ID" value="KAH9318919.1"/>
    <property type="molecule type" value="Genomic_DNA"/>
</dbReference>
<protein>
    <submittedName>
        <fullName evidence="2">Uncharacterized protein</fullName>
    </submittedName>
</protein>
<evidence type="ECO:0000313" key="3">
    <source>
        <dbReference type="Proteomes" id="UP000824469"/>
    </source>
</evidence>
<proteinExistence type="predicted"/>
<dbReference type="Proteomes" id="UP000824469">
    <property type="component" value="Unassembled WGS sequence"/>
</dbReference>
<dbReference type="InterPro" id="IPR011990">
    <property type="entry name" value="TPR-like_helical_dom_sf"/>
</dbReference>
<feature type="non-terminal residue" evidence="2">
    <location>
        <position position="333"/>
    </location>
</feature>
<sequence>MGRGRYRKGNNTEESRLTEARKVKQQAERKPDGPERIPLLRKCVHLFENALNSPLSTRDREDALFDLGEVFLLWSSAAKKAAYWGNESAFKGTIKKLLAIQMQHEASIHAASLCRKSVETYKMAFSIEGGEVKQESMVNCASALCDWGDLVCDIPTDKGGGISLAAGLYAEADNMYSEALASDPGDVELLTNFGDCCIKRAELAFASLNSAQTDVNQSWTSANQFYERAFTAYTNACSNADVKVGDDLAGLLQNWGAGLLSFAEVLRLLEKAMNEGYGAALEIDATNLDALIGLGEVCSTSRKHFLHLGDTEKAKEYSMKSLHWYTRALHLLE</sequence>
<keyword evidence="3" id="KW-1185">Reference proteome</keyword>
<evidence type="ECO:0000256" key="1">
    <source>
        <dbReference type="SAM" id="MobiDB-lite"/>
    </source>
</evidence>
<comment type="caution">
    <text evidence="2">The sequence shown here is derived from an EMBL/GenBank/DDBJ whole genome shotgun (WGS) entry which is preliminary data.</text>
</comment>
<organism evidence="2 3">
    <name type="scientific">Taxus chinensis</name>
    <name type="common">Chinese yew</name>
    <name type="synonym">Taxus wallichiana var. chinensis</name>
    <dbReference type="NCBI Taxonomy" id="29808"/>
    <lineage>
        <taxon>Eukaryota</taxon>
        <taxon>Viridiplantae</taxon>
        <taxon>Streptophyta</taxon>
        <taxon>Embryophyta</taxon>
        <taxon>Tracheophyta</taxon>
        <taxon>Spermatophyta</taxon>
        <taxon>Pinopsida</taxon>
        <taxon>Pinidae</taxon>
        <taxon>Conifers II</taxon>
        <taxon>Cupressales</taxon>
        <taxon>Taxaceae</taxon>
        <taxon>Taxus</taxon>
    </lineage>
</organism>
<dbReference type="AlphaFoldDB" id="A0AA38LBD4"/>
<accession>A0AA38LBD4</accession>
<dbReference type="SUPFAM" id="SSF48452">
    <property type="entry name" value="TPR-like"/>
    <property type="match status" value="1"/>
</dbReference>
<evidence type="ECO:0000313" key="2">
    <source>
        <dbReference type="EMBL" id="KAH9318919.1"/>
    </source>
</evidence>
<feature type="region of interest" description="Disordered" evidence="1">
    <location>
        <begin position="1"/>
        <end position="35"/>
    </location>
</feature>
<name>A0AA38LBD4_TAXCH</name>
<dbReference type="Gene3D" id="1.25.40.10">
    <property type="entry name" value="Tetratricopeptide repeat domain"/>
    <property type="match status" value="1"/>
</dbReference>
<gene>
    <name evidence="2" type="ORF">KI387_020688</name>
</gene>
<dbReference type="OMA" id="LWNCADA"/>